<feature type="transmembrane region" description="Helical" evidence="2">
    <location>
        <begin position="529"/>
        <end position="548"/>
    </location>
</feature>
<dbReference type="Proteomes" id="UP001175261">
    <property type="component" value="Unassembled WGS sequence"/>
</dbReference>
<dbReference type="PANTHER" id="PTHR42101">
    <property type="entry name" value="CHROMOSOME 16, WHOLE GENOME SHOTGUN SEQUENCE"/>
    <property type="match status" value="1"/>
</dbReference>
<name>A0AA39G9M5_SARSR</name>
<feature type="transmembrane region" description="Helical" evidence="2">
    <location>
        <begin position="155"/>
        <end position="176"/>
    </location>
</feature>
<organism evidence="3 4">
    <name type="scientific">Sarocladium strictum</name>
    <name type="common">Black bundle disease fungus</name>
    <name type="synonym">Acremonium strictum</name>
    <dbReference type="NCBI Taxonomy" id="5046"/>
    <lineage>
        <taxon>Eukaryota</taxon>
        <taxon>Fungi</taxon>
        <taxon>Dikarya</taxon>
        <taxon>Ascomycota</taxon>
        <taxon>Pezizomycotina</taxon>
        <taxon>Sordariomycetes</taxon>
        <taxon>Hypocreomycetidae</taxon>
        <taxon>Hypocreales</taxon>
        <taxon>Sarocladiaceae</taxon>
        <taxon>Sarocladium</taxon>
    </lineage>
</organism>
<reference evidence="3" key="1">
    <citation type="submission" date="2022-10" db="EMBL/GenBank/DDBJ databases">
        <title>Determination and structural analysis of whole genome sequence of Sarocladium strictum F4-1.</title>
        <authorList>
            <person name="Hu L."/>
            <person name="Jiang Y."/>
        </authorList>
    </citation>
    <scope>NUCLEOTIDE SEQUENCE</scope>
    <source>
        <strain evidence="3">F4-1</strain>
    </source>
</reference>
<feature type="compositionally biased region" description="Polar residues" evidence="1">
    <location>
        <begin position="659"/>
        <end position="669"/>
    </location>
</feature>
<feature type="transmembrane region" description="Helical" evidence="2">
    <location>
        <begin position="285"/>
        <end position="304"/>
    </location>
</feature>
<feature type="transmembrane region" description="Helical" evidence="2">
    <location>
        <begin position="188"/>
        <end position="207"/>
    </location>
</feature>
<proteinExistence type="predicted"/>
<keyword evidence="2" id="KW-1133">Transmembrane helix</keyword>
<accession>A0AA39G9M5</accession>
<sequence>MAQNEKLVGSAVEKLKFISSPLHPDATGRSAPSLEATASNGVSSSSTQRSLDEIRLAHNDDATNLEIFYDLFLACINLFSQNQQLTTLRGLSAYCGFFGIIWTTWFMTGMYDVRFLKDSIFERLARGVHLGVLVGFVVVSPNFDTQDQDPVVFKTFTIILMVSRLCLAAEYGSVLYHLRAFRDARLPVGLLVVKNGLAAIIYLAVSFRFREGHNSTIFSVWYILAGVEIIGVIFLSWKYRFLSFHGTYIMKRIGLLTCILFGEGVASACGSVTKVIKVEEHVEVWTSQTIGTVTACVTLMYIVYMVYSDWVSKVQLPGWRQMAWVLLHFPLHLVMMLFMEGCSQFIIFWKLSEKSIWMIGQFVPLWEGIMDDPQRFVAGMNDLVTEFVKKFPPVYTALYTALEDALATIDDFDYDETFDRWWNMTSEAEIEKDKGYRELYGALESIILTLDNTLYNKYGIDYTEDVVNSEGLTDDGQLDVLQMTINNRSYGRFRVVFQYTFACAGFFLGLANLLSIISRTKRWTWSATTYHLAIFLLALGISLVAAVSQNDEYLMNYQFTPWILPTLLFAYILILATNHVSGWLAASRDKKETRKADMEARDRSGDSITFGSNGQPNTTLGTDKTPMYSYVPEDDQRTSHPDTPAEGVLSVPRRPVPYSSANYASDNAV</sequence>
<evidence type="ECO:0008006" key="5">
    <source>
        <dbReference type="Google" id="ProtNLM"/>
    </source>
</evidence>
<evidence type="ECO:0000256" key="1">
    <source>
        <dbReference type="SAM" id="MobiDB-lite"/>
    </source>
</evidence>
<feature type="transmembrane region" description="Helical" evidence="2">
    <location>
        <begin position="568"/>
        <end position="586"/>
    </location>
</feature>
<feature type="transmembrane region" description="Helical" evidence="2">
    <location>
        <begin position="91"/>
        <end position="111"/>
    </location>
</feature>
<evidence type="ECO:0000313" key="3">
    <source>
        <dbReference type="EMBL" id="KAK0383250.1"/>
    </source>
</evidence>
<keyword evidence="2" id="KW-0472">Membrane</keyword>
<feature type="transmembrane region" description="Helical" evidence="2">
    <location>
        <begin position="325"/>
        <end position="349"/>
    </location>
</feature>
<dbReference type="PANTHER" id="PTHR42101:SF1">
    <property type="entry name" value="LOW TEMPERATURE REQUIREMENT A"/>
    <property type="match status" value="1"/>
</dbReference>
<feature type="transmembrane region" description="Helical" evidence="2">
    <location>
        <begin position="219"/>
        <end position="241"/>
    </location>
</feature>
<feature type="compositionally biased region" description="Polar residues" evidence="1">
    <location>
        <begin position="606"/>
        <end position="622"/>
    </location>
</feature>
<dbReference type="AlphaFoldDB" id="A0AA39G9M5"/>
<feature type="transmembrane region" description="Helical" evidence="2">
    <location>
        <begin position="253"/>
        <end position="273"/>
    </location>
</feature>
<feature type="compositionally biased region" description="Basic and acidic residues" evidence="1">
    <location>
        <begin position="594"/>
        <end position="605"/>
    </location>
</feature>
<feature type="compositionally biased region" description="Polar residues" evidence="1">
    <location>
        <begin position="36"/>
        <end position="45"/>
    </location>
</feature>
<protein>
    <recommendedName>
        <fullName evidence="5">Low temperature requirement A</fullName>
    </recommendedName>
</protein>
<keyword evidence="4" id="KW-1185">Reference proteome</keyword>
<keyword evidence="2" id="KW-0812">Transmembrane</keyword>
<evidence type="ECO:0000313" key="4">
    <source>
        <dbReference type="Proteomes" id="UP001175261"/>
    </source>
</evidence>
<dbReference type="EMBL" id="JAPDFR010000009">
    <property type="protein sequence ID" value="KAK0383250.1"/>
    <property type="molecule type" value="Genomic_DNA"/>
</dbReference>
<gene>
    <name evidence="3" type="ORF">NLU13_9163</name>
</gene>
<evidence type="ECO:0000256" key="2">
    <source>
        <dbReference type="SAM" id="Phobius"/>
    </source>
</evidence>
<feature type="region of interest" description="Disordered" evidence="1">
    <location>
        <begin position="594"/>
        <end position="669"/>
    </location>
</feature>
<feature type="transmembrane region" description="Helical" evidence="2">
    <location>
        <begin position="496"/>
        <end position="517"/>
    </location>
</feature>
<comment type="caution">
    <text evidence="3">The sequence shown here is derived from an EMBL/GenBank/DDBJ whole genome shotgun (WGS) entry which is preliminary data.</text>
</comment>
<feature type="region of interest" description="Disordered" evidence="1">
    <location>
        <begin position="23"/>
        <end position="45"/>
    </location>
</feature>